<name>A0A0V7ZC51_9CYAN</name>
<gene>
    <name evidence="2" type="ORF">BC008_08595</name>
</gene>
<sequence length="154" mass="17514">MEFKKISLIITAITLSVATTPLVAKAQSEIEVPQVAPIQVAQIPTEVPPKFQKLNLTDNQKSQIIEVVQQGRQEIQDILTPKQQQKFKRAIANGREKRQALRSLNLSNNQKRELKAVMQSQRSEIESILTDEQKEDLQELKSNFPRRGAGLFNR</sequence>
<reference evidence="2 3" key="1">
    <citation type="journal article" date="2015" name="Genome Announc.">
        <title>Draft Genome of the Euendolithic (true boring) Cyanobacterium Mastigocoleus testarum strain BC008.</title>
        <authorList>
            <person name="Guida B.S."/>
            <person name="Garcia-Pichel F."/>
        </authorList>
    </citation>
    <scope>NUCLEOTIDE SEQUENCE [LARGE SCALE GENOMIC DNA]</scope>
    <source>
        <strain evidence="2 3">BC008</strain>
    </source>
</reference>
<evidence type="ECO:0008006" key="4">
    <source>
        <dbReference type="Google" id="ProtNLM"/>
    </source>
</evidence>
<evidence type="ECO:0000313" key="2">
    <source>
        <dbReference type="EMBL" id="KST62079.1"/>
    </source>
</evidence>
<keyword evidence="1" id="KW-0732">Signal</keyword>
<organism evidence="2 3">
    <name type="scientific">Mastigocoleus testarum BC008</name>
    <dbReference type="NCBI Taxonomy" id="371196"/>
    <lineage>
        <taxon>Bacteria</taxon>
        <taxon>Bacillati</taxon>
        <taxon>Cyanobacteriota</taxon>
        <taxon>Cyanophyceae</taxon>
        <taxon>Nostocales</taxon>
        <taxon>Hapalosiphonaceae</taxon>
        <taxon>Mastigocoleus</taxon>
    </lineage>
</organism>
<protein>
    <recommendedName>
        <fullName evidence="4">P pilus assembly/Cpx signaling pathway, periplasmic inhibitor/zinc-resistance associated protein</fullName>
    </recommendedName>
</protein>
<dbReference type="AlphaFoldDB" id="A0A0V7ZC51"/>
<dbReference type="InterPro" id="IPR012899">
    <property type="entry name" value="LTXXQ"/>
</dbReference>
<dbReference type="EMBL" id="LMTZ01000163">
    <property type="protein sequence ID" value="KST62079.1"/>
    <property type="molecule type" value="Genomic_DNA"/>
</dbReference>
<evidence type="ECO:0000256" key="1">
    <source>
        <dbReference type="SAM" id="SignalP"/>
    </source>
</evidence>
<feature type="chain" id="PRO_5006890014" description="P pilus assembly/Cpx signaling pathway, periplasmic inhibitor/zinc-resistance associated protein" evidence="1">
    <location>
        <begin position="27"/>
        <end position="154"/>
    </location>
</feature>
<comment type="caution">
    <text evidence="2">The sequence shown here is derived from an EMBL/GenBank/DDBJ whole genome shotgun (WGS) entry which is preliminary data.</text>
</comment>
<dbReference type="RefSeq" id="WP_058184805.1">
    <property type="nucleotide sequence ID" value="NZ_LMTZ01000163.1"/>
</dbReference>
<dbReference type="Pfam" id="PF07813">
    <property type="entry name" value="LTXXQ"/>
    <property type="match status" value="1"/>
</dbReference>
<evidence type="ECO:0000313" key="3">
    <source>
        <dbReference type="Proteomes" id="UP000053372"/>
    </source>
</evidence>
<dbReference type="OrthoDB" id="426086at2"/>
<feature type="signal peptide" evidence="1">
    <location>
        <begin position="1"/>
        <end position="26"/>
    </location>
</feature>
<keyword evidence="3" id="KW-1185">Reference proteome</keyword>
<accession>A0A0V7ZC51</accession>
<dbReference type="Proteomes" id="UP000053372">
    <property type="component" value="Unassembled WGS sequence"/>
</dbReference>
<proteinExistence type="predicted"/>
<dbReference type="GO" id="GO:0042597">
    <property type="term" value="C:periplasmic space"/>
    <property type="evidence" value="ECO:0007669"/>
    <property type="project" value="InterPro"/>
</dbReference>